<keyword evidence="4" id="KW-1185">Reference proteome</keyword>
<sequence>MERSPIVATRITRTVIDDVDGTDAAGTYRFALEDTAFEIDLSEANLARLRDALAPFIAAGRRLPKNPTVRGAARPNPAASESVKRMRRWWADNQHHDNVPEYRASGRLPQQVIDAYQQATTPQPN</sequence>
<evidence type="ECO:0000256" key="1">
    <source>
        <dbReference type="SAM" id="MobiDB-lite"/>
    </source>
</evidence>
<feature type="compositionally biased region" description="Basic and acidic residues" evidence="1">
    <location>
        <begin position="89"/>
        <end position="100"/>
    </location>
</feature>
<protein>
    <submittedName>
        <fullName evidence="3">Lsr2 family protein</fullName>
    </submittedName>
</protein>
<feature type="domain" description="Lsr2 dimerization" evidence="2">
    <location>
        <begin position="8"/>
        <end position="63"/>
    </location>
</feature>
<name>A0A919SQD7_9ACTN</name>
<evidence type="ECO:0000259" key="2">
    <source>
        <dbReference type="Pfam" id="PF11774"/>
    </source>
</evidence>
<dbReference type="InterPro" id="IPR024412">
    <property type="entry name" value="Lsr2_dim_dom"/>
</dbReference>
<dbReference type="Gene3D" id="3.30.60.230">
    <property type="entry name" value="Lsr2, dimerization domain"/>
    <property type="match status" value="1"/>
</dbReference>
<gene>
    <name evidence="3" type="ORF">Aau02nite_63280</name>
</gene>
<dbReference type="Pfam" id="PF11774">
    <property type="entry name" value="Lsr2"/>
    <property type="match status" value="1"/>
</dbReference>
<dbReference type="GO" id="GO:0003677">
    <property type="term" value="F:DNA binding"/>
    <property type="evidence" value="ECO:0007669"/>
    <property type="project" value="InterPro"/>
</dbReference>
<reference evidence="3" key="1">
    <citation type="submission" date="2021-03" db="EMBL/GenBank/DDBJ databases">
        <title>Whole genome shotgun sequence of Actinoplanes auranticolor NBRC 12245.</title>
        <authorList>
            <person name="Komaki H."/>
            <person name="Tamura T."/>
        </authorList>
    </citation>
    <scope>NUCLEOTIDE SEQUENCE</scope>
    <source>
        <strain evidence="3">NBRC 12245</strain>
    </source>
</reference>
<evidence type="ECO:0000313" key="3">
    <source>
        <dbReference type="EMBL" id="GIM74913.1"/>
    </source>
</evidence>
<dbReference type="EMBL" id="BOQL01000053">
    <property type="protein sequence ID" value="GIM74913.1"/>
    <property type="molecule type" value="Genomic_DNA"/>
</dbReference>
<accession>A0A919SQD7</accession>
<dbReference type="Proteomes" id="UP000681340">
    <property type="component" value="Unassembled WGS sequence"/>
</dbReference>
<dbReference type="AlphaFoldDB" id="A0A919SQD7"/>
<feature type="region of interest" description="Disordered" evidence="1">
    <location>
        <begin position="65"/>
        <end position="125"/>
    </location>
</feature>
<proteinExistence type="predicted"/>
<evidence type="ECO:0000313" key="4">
    <source>
        <dbReference type="Proteomes" id="UP000681340"/>
    </source>
</evidence>
<dbReference type="InterPro" id="IPR042261">
    <property type="entry name" value="Lsr2-like_dimerization"/>
</dbReference>
<organism evidence="3 4">
    <name type="scientific">Actinoplanes auranticolor</name>
    <dbReference type="NCBI Taxonomy" id="47988"/>
    <lineage>
        <taxon>Bacteria</taxon>
        <taxon>Bacillati</taxon>
        <taxon>Actinomycetota</taxon>
        <taxon>Actinomycetes</taxon>
        <taxon>Micromonosporales</taxon>
        <taxon>Micromonosporaceae</taxon>
        <taxon>Actinoplanes</taxon>
    </lineage>
</organism>
<comment type="caution">
    <text evidence="3">The sequence shown here is derived from an EMBL/GenBank/DDBJ whole genome shotgun (WGS) entry which is preliminary data.</text>
</comment>